<feature type="region of interest" description="Disordered" evidence="1">
    <location>
        <begin position="220"/>
        <end position="258"/>
    </location>
</feature>
<dbReference type="EMBL" id="OZ004260">
    <property type="protein sequence ID" value="CAK7921279.1"/>
    <property type="molecule type" value="Genomic_DNA"/>
</dbReference>
<reference evidence="3 4" key="1">
    <citation type="submission" date="2024-01" db="EMBL/GenBank/DDBJ databases">
        <authorList>
            <consortium name="Genoscope - CEA"/>
            <person name="William W."/>
        </authorList>
    </citation>
    <scope>NUCLEOTIDE SEQUENCE [LARGE SCALE GENOMIC DNA]</scope>
    <source>
        <strain evidence="3 4">29B2s-10</strain>
    </source>
</reference>
<proteinExistence type="predicted"/>
<protein>
    <submittedName>
        <fullName evidence="3">Protein Sur7p</fullName>
    </submittedName>
</protein>
<keyword evidence="4" id="KW-1185">Reference proteome</keyword>
<feature type="transmembrane region" description="Helical" evidence="2">
    <location>
        <begin position="183"/>
        <end position="204"/>
    </location>
</feature>
<keyword evidence="2" id="KW-0472">Membrane</keyword>
<evidence type="ECO:0000256" key="2">
    <source>
        <dbReference type="SAM" id="Phobius"/>
    </source>
</evidence>
<feature type="transmembrane region" description="Helical" evidence="2">
    <location>
        <begin position="107"/>
        <end position="132"/>
    </location>
</feature>
<name>A0ABP0ELS4_9ASCO</name>
<accession>A0ABP0ELS4</accession>
<evidence type="ECO:0000313" key="3">
    <source>
        <dbReference type="EMBL" id="CAK7921279.1"/>
    </source>
</evidence>
<dbReference type="PANTHER" id="PTHR36414:SF1">
    <property type="entry name" value="PROTEIN SUR7"/>
    <property type="match status" value="1"/>
</dbReference>
<evidence type="ECO:0000313" key="4">
    <source>
        <dbReference type="Proteomes" id="UP001497600"/>
    </source>
</evidence>
<dbReference type="InterPro" id="IPR009571">
    <property type="entry name" value="SUR7/Rim9-like_fungi"/>
</dbReference>
<keyword evidence="2" id="KW-1133">Transmembrane helix</keyword>
<dbReference type="Proteomes" id="UP001497600">
    <property type="component" value="Chromosome H"/>
</dbReference>
<feature type="transmembrane region" description="Helical" evidence="2">
    <location>
        <begin position="139"/>
        <end position="163"/>
    </location>
</feature>
<evidence type="ECO:0000256" key="1">
    <source>
        <dbReference type="SAM" id="MobiDB-lite"/>
    </source>
</evidence>
<organism evidence="3 4">
    <name type="scientific">[Candida] anglica</name>
    <dbReference type="NCBI Taxonomy" id="148631"/>
    <lineage>
        <taxon>Eukaryota</taxon>
        <taxon>Fungi</taxon>
        <taxon>Dikarya</taxon>
        <taxon>Ascomycota</taxon>
        <taxon>Saccharomycotina</taxon>
        <taxon>Pichiomycetes</taxon>
        <taxon>Debaryomycetaceae</taxon>
        <taxon>Kurtzmaniella</taxon>
    </lineage>
</organism>
<sequence>MKVALTFVNLVLLAGATLLLLLTVLSGSSNHRPLNEFYWLKANTSGIPGAPSFSAWTFWGVCERDDYSKCTNGPAYPISPVDNFSTTSDVPEKFIKNKDMFYYLTRFSFAFTLVGLGFAGVALIIDILGFCFTSIDKVVVAFVAISLFFTAGVAAFQTAACVLAKQAFNDANLSATVGLKSMAIIWAAVVCLLLSFFNTCAANISNSYKKHMDNVRSQKEYDSYSQPPPVTTTGPEGDESSFTRAAPEPELKEESSGGVRFFKIKRNAKVSDDESV</sequence>
<dbReference type="PANTHER" id="PTHR36414">
    <property type="entry name" value="PROTEIN SUR7"/>
    <property type="match status" value="1"/>
</dbReference>
<dbReference type="Pfam" id="PF06687">
    <property type="entry name" value="SUR7"/>
    <property type="match status" value="1"/>
</dbReference>
<dbReference type="Gene3D" id="1.20.140.150">
    <property type="match status" value="1"/>
</dbReference>
<gene>
    <name evidence="3" type="primary">SUR7</name>
    <name evidence="3" type="ORF">CAAN4_H12310</name>
</gene>
<keyword evidence="2" id="KW-0812">Transmembrane</keyword>